<dbReference type="KEGG" id="cthi:THC_0394"/>
<dbReference type="STRING" id="1653476.THC_0394"/>
<sequence length="263" mass="31008">MKLKVFLYPQSLFYPPKILKSLDHVEEFFLIKLIKTRERIQKRFPQLLSKIKFLNFSEKIQLSEELLSRVLEEMQNLALYLRTPDALRLYHLHQDLFEEAYPLFPKKKAFNSPIEKAYLLLSIAEELDENLLEVAFSLKNFITKWQEFFEEKILFKDETMEDLSSEGALQEIEVEELWEIEKRIRALQTLLPFLNWQEAKDLKTLLITEASILEELKDGEELIEDIDLTSGLNLLKIKGNLNKKIGLPKSGDFPLFQQILFVA</sequence>
<protein>
    <submittedName>
        <fullName evidence="1">Uncharacterized protein</fullName>
    </submittedName>
</protein>
<name>A0A0U4N0P0_9BACT</name>
<evidence type="ECO:0000313" key="1">
    <source>
        <dbReference type="EMBL" id="BAU22790.1"/>
    </source>
</evidence>
<dbReference type="Proteomes" id="UP000068196">
    <property type="component" value="Chromosome"/>
</dbReference>
<keyword evidence="2" id="KW-1185">Reference proteome</keyword>
<dbReference type="RefSeq" id="WP_068512599.1">
    <property type="nucleotide sequence ID" value="NZ_AP014945.1"/>
</dbReference>
<evidence type="ECO:0000313" key="2">
    <source>
        <dbReference type="Proteomes" id="UP000068196"/>
    </source>
</evidence>
<gene>
    <name evidence="1" type="ORF">THC_0394</name>
</gene>
<dbReference type="EMBL" id="AP014945">
    <property type="protein sequence ID" value="BAU22790.1"/>
    <property type="molecule type" value="Genomic_DNA"/>
</dbReference>
<organism evidence="1 2">
    <name type="scientific">Caldimicrobium thiodismutans</name>
    <dbReference type="NCBI Taxonomy" id="1653476"/>
    <lineage>
        <taxon>Bacteria</taxon>
        <taxon>Pseudomonadati</taxon>
        <taxon>Thermodesulfobacteriota</taxon>
        <taxon>Thermodesulfobacteria</taxon>
        <taxon>Thermodesulfobacteriales</taxon>
        <taxon>Thermodesulfobacteriaceae</taxon>
        <taxon>Caldimicrobium</taxon>
    </lineage>
</organism>
<reference evidence="2" key="2">
    <citation type="journal article" date="2016" name="Int. J. Syst. Evol. Microbiol.">
        <title>Caldimicrobium thiodismutans sp. nov., a sulfur-disproportionating bacterium isolated from a hot spring.</title>
        <authorList>
            <person name="Kojima H."/>
            <person name="Umezawa K."/>
            <person name="Fukui M."/>
        </authorList>
    </citation>
    <scope>NUCLEOTIDE SEQUENCE [LARGE SCALE GENOMIC DNA]</scope>
    <source>
        <strain evidence="2">TF1</strain>
    </source>
</reference>
<accession>A0A0U4N0P0</accession>
<reference evidence="1 2" key="1">
    <citation type="journal article" date="2016" name="Int. J. Syst. Evol. Microbiol.">
        <title>Caldimicrobium thiodismutans sp. nov., a sulfur-disproportionating bacterium isolated from a hot spring, and emended description of the genus Caldimicrobium.</title>
        <authorList>
            <person name="Kojima H."/>
            <person name="Umezawa K."/>
            <person name="Fukui M."/>
        </authorList>
    </citation>
    <scope>NUCLEOTIDE SEQUENCE [LARGE SCALE GENOMIC DNA]</scope>
    <source>
        <strain evidence="1 2">TF1</strain>
    </source>
</reference>
<proteinExistence type="predicted"/>
<dbReference type="AlphaFoldDB" id="A0A0U4N0P0"/>